<organism evidence="4 5">
    <name type="scientific">Paraoerskovia marina</name>
    <dbReference type="NCBI Taxonomy" id="545619"/>
    <lineage>
        <taxon>Bacteria</taxon>
        <taxon>Bacillati</taxon>
        <taxon>Actinomycetota</taxon>
        <taxon>Actinomycetes</taxon>
        <taxon>Micrococcales</taxon>
        <taxon>Cellulomonadaceae</taxon>
        <taxon>Paraoerskovia</taxon>
    </lineage>
</organism>
<dbReference type="SUPFAM" id="SSF109854">
    <property type="entry name" value="DinB/YfiT-like putative metalloenzymes"/>
    <property type="match status" value="1"/>
</dbReference>
<dbReference type="InterPro" id="IPR017517">
    <property type="entry name" value="Maleyloyr_isom"/>
</dbReference>
<dbReference type="InterPro" id="IPR010872">
    <property type="entry name" value="MDMPI_C-term_domain"/>
</dbReference>
<dbReference type="Pfam" id="PF07398">
    <property type="entry name" value="MDMPI_C"/>
    <property type="match status" value="1"/>
</dbReference>
<dbReference type="RefSeq" id="WP_083372962.1">
    <property type="nucleotide sequence ID" value="NZ_LT629776.1"/>
</dbReference>
<dbReference type="PANTHER" id="PTHR40758">
    <property type="entry name" value="CONSERVED PROTEIN"/>
    <property type="match status" value="1"/>
</dbReference>
<evidence type="ECO:0000259" key="3">
    <source>
        <dbReference type="Pfam" id="PF11716"/>
    </source>
</evidence>
<dbReference type="OrthoDB" id="3671213at2"/>
<dbReference type="Proteomes" id="UP000185663">
    <property type="component" value="Chromosome I"/>
</dbReference>
<dbReference type="PANTHER" id="PTHR40758:SF1">
    <property type="entry name" value="CONSERVED PROTEIN"/>
    <property type="match status" value="1"/>
</dbReference>
<proteinExistence type="predicted"/>
<dbReference type="eggNOG" id="COG3550">
    <property type="taxonomic scope" value="Bacteria"/>
</dbReference>
<reference evidence="4 5" key="1">
    <citation type="submission" date="2016-10" db="EMBL/GenBank/DDBJ databases">
        <authorList>
            <person name="de Groot N.N."/>
        </authorList>
    </citation>
    <scope>NUCLEOTIDE SEQUENCE [LARGE SCALE GENOMIC DNA]</scope>
    <source>
        <strain evidence="4 5">DSM 22126</strain>
    </source>
</reference>
<gene>
    <name evidence="4" type="ORF">SAMN04489860_1445</name>
</gene>
<name>A0A1H1RTY0_9CELL</name>
<dbReference type="GO" id="GO:0046872">
    <property type="term" value="F:metal ion binding"/>
    <property type="evidence" value="ECO:0007669"/>
    <property type="project" value="InterPro"/>
</dbReference>
<dbReference type="STRING" id="545619.SAMN04489860_1445"/>
<evidence type="ECO:0000259" key="2">
    <source>
        <dbReference type="Pfam" id="PF07398"/>
    </source>
</evidence>
<keyword evidence="5" id="KW-1185">Reference proteome</keyword>
<evidence type="ECO:0000313" key="4">
    <source>
        <dbReference type="EMBL" id="SDS39144.1"/>
    </source>
</evidence>
<feature type="domain" description="Mycothiol-dependent maleylpyruvate isomerase metal-binding" evidence="3">
    <location>
        <begin position="27"/>
        <end position="145"/>
    </location>
</feature>
<feature type="region of interest" description="Disordered" evidence="1">
    <location>
        <begin position="1"/>
        <end position="20"/>
    </location>
</feature>
<evidence type="ECO:0000313" key="5">
    <source>
        <dbReference type="Proteomes" id="UP000185663"/>
    </source>
</evidence>
<dbReference type="InterPro" id="IPR034660">
    <property type="entry name" value="DinB/YfiT-like"/>
</dbReference>
<dbReference type="AlphaFoldDB" id="A0A1H1RTY0"/>
<sequence length="251" mass="26472">MTRALPTHPDPGDSPAGRSAPVDRLALLARAQAAFADVASTADPEAPVPGCGEWRVADVVLHLARVHWWAAGMAVGVVLRTENPDRPRDAESLDRIYRWAARHLHATLAETGPDSPALTLDGRGVAAYWWRRQLHETLIHLDDVATAAGTPAPTFATEVWADTVDEVVSVLGPARQARGAAALITSPVEIVATDTGDRWVVGDGDAGATVRGTSRDVALLLWNRIDLSSPGLEVSGDPSAVDALLEAGLTS</sequence>
<dbReference type="InterPro" id="IPR024344">
    <property type="entry name" value="MDMPI_metal-binding"/>
</dbReference>
<feature type="domain" description="MDMPI C-terminal" evidence="2">
    <location>
        <begin position="161"/>
        <end position="242"/>
    </location>
</feature>
<dbReference type="Pfam" id="PF11716">
    <property type="entry name" value="MDMPI_N"/>
    <property type="match status" value="1"/>
</dbReference>
<dbReference type="NCBIfam" id="TIGR03083">
    <property type="entry name" value="maleylpyruvate isomerase family mycothiol-dependent enzyme"/>
    <property type="match status" value="1"/>
</dbReference>
<dbReference type="EMBL" id="LT629776">
    <property type="protein sequence ID" value="SDS39144.1"/>
    <property type="molecule type" value="Genomic_DNA"/>
</dbReference>
<evidence type="ECO:0000256" key="1">
    <source>
        <dbReference type="SAM" id="MobiDB-lite"/>
    </source>
</evidence>
<protein>
    <submittedName>
        <fullName evidence="4">TIGR03083 family protein</fullName>
    </submittedName>
</protein>
<accession>A0A1H1RTY0</accession>
<dbReference type="GO" id="GO:0005886">
    <property type="term" value="C:plasma membrane"/>
    <property type="evidence" value="ECO:0007669"/>
    <property type="project" value="TreeGrafter"/>
</dbReference>